<dbReference type="SUPFAM" id="SSF53474">
    <property type="entry name" value="alpha/beta-Hydrolases"/>
    <property type="match status" value="1"/>
</dbReference>
<accession>A0A0A2A2V2</accession>
<dbReference type="RefSeq" id="WP_032522641.1">
    <property type="nucleotide sequence ID" value="NZ_CP138977.1"/>
</dbReference>
<dbReference type="STRING" id="93057.EU95_1532"/>
<dbReference type="GO" id="GO:0016787">
    <property type="term" value="F:hydrolase activity"/>
    <property type="evidence" value="ECO:0007669"/>
    <property type="project" value="UniProtKB-KW"/>
</dbReference>
<name>A0A0A2A2V2_PROMR</name>
<dbReference type="Gene3D" id="3.40.50.1820">
    <property type="entry name" value="alpha/beta hydrolase"/>
    <property type="match status" value="1"/>
</dbReference>
<dbReference type="Pfam" id="PF07176">
    <property type="entry name" value="DUF1400"/>
    <property type="match status" value="1"/>
</dbReference>
<feature type="domain" description="Serine aminopeptidase S33" evidence="2">
    <location>
        <begin position="222"/>
        <end position="330"/>
    </location>
</feature>
<evidence type="ECO:0000313" key="4">
    <source>
        <dbReference type="Proteomes" id="UP000030355"/>
    </source>
</evidence>
<sequence length="516" mass="59144">MKYIFIIFFSFCGLFFNNGLKAAEKINIKFEEMQIPLTIEQLSKLEKYKDDSTELIDWLKKNGLIRVFELSKFLEFPVFKEEGLNREILRSWIGRKILTELSKSIKVPDDNNGTVIYNTIENLLDQKKEVSTLEIIKALPSKEISLDIDNLILIISSWKNELSMQQELLSKLNKLKRTNQNAFKNAEKKSIKDIIKIDKKIYAPHRVKPIEIEIWKSNKTNKEKELIIFMPGLGGEINNFKWIGNELARRSWPILFIDHRGSNLESFIDVLEGKETIPGSADFFLYRIKDLDAVLKAHENREFGLPNNSYILMGHSLGALIALLYEGNKPTDQLKDKCDSALKDFAVTNLSKLLQCQLSEIPFPEKNNTNKASAIVGFNSFGSLVWPKEKSSGIKTPTLLIGGTYDLITPLMNEQFRVFSALNNTSNRFLIIEGASHFSPIRINKTFKENNDVFKINESFIGSDPILVQDLSAKFIVKFLENINDQELPTIIKDQRDLGLNFHLLDLETIKEVSKN</sequence>
<gene>
    <name evidence="3" type="ORF">EU95_1532</name>
</gene>
<reference evidence="4" key="1">
    <citation type="journal article" date="2014" name="Sci. Data">
        <title>Genomes of diverse isolates of the marine cyanobacterium Prochlorococcus.</title>
        <authorList>
            <person name="Biller S."/>
            <person name="Berube P."/>
            <person name="Thompson J."/>
            <person name="Kelly L."/>
            <person name="Roggensack S."/>
            <person name="Awad L."/>
            <person name="Roache-Johnson K."/>
            <person name="Ding H."/>
            <person name="Giovannoni S.J."/>
            <person name="Moore L.R."/>
            <person name="Chisholm S.W."/>
        </authorList>
    </citation>
    <scope>NUCLEOTIDE SEQUENCE [LARGE SCALE GENOMIC DNA]</scope>
    <source>
        <strain evidence="4">MIT 9201</strain>
    </source>
</reference>
<dbReference type="InterPro" id="IPR022742">
    <property type="entry name" value="Hydrolase_4"/>
</dbReference>
<evidence type="ECO:0000313" key="3">
    <source>
        <dbReference type="EMBL" id="KGF95166.1"/>
    </source>
</evidence>
<organism evidence="3 4">
    <name type="scientific">Prochlorococcus marinus str. MIT 9201</name>
    <dbReference type="NCBI Taxonomy" id="93057"/>
    <lineage>
        <taxon>Bacteria</taxon>
        <taxon>Bacillati</taxon>
        <taxon>Cyanobacteriota</taxon>
        <taxon>Cyanophyceae</taxon>
        <taxon>Synechococcales</taxon>
        <taxon>Prochlorococcaceae</taxon>
        <taxon>Prochlorococcus</taxon>
    </lineage>
</organism>
<dbReference type="eggNOG" id="COG4188">
    <property type="taxonomic scope" value="Bacteria"/>
</dbReference>
<comment type="caution">
    <text evidence="3">The sequence shown here is derived from an EMBL/GenBank/DDBJ whole genome shotgun (WGS) entry which is preliminary data.</text>
</comment>
<dbReference type="Proteomes" id="UP000030355">
    <property type="component" value="Unassembled WGS sequence"/>
</dbReference>
<feature type="domain" description="DUF1400" evidence="1">
    <location>
        <begin position="22"/>
        <end position="147"/>
    </location>
</feature>
<dbReference type="EMBL" id="JNAL01000016">
    <property type="protein sequence ID" value="KGF95166.1"/>
    <property type="molecule type" value="Genomic_DNA"/>
</dbReference>
<dbReference type="Pfam" id="PF12146">
    <property type="entry name" value="Hydrolase_4"/>
    <property type="match status" value="1"/>
</dbReference>
<dbReference type="OrthoDB" id="422423at2"/>
<dbReference type="AlphaFoldDB" id="A0A0A2A2V2"/>
<dbReference type="InterPro" id="IPR010802">
    <property type="entry name" value="DUF1400"/>
</dbReference>
<dbReference type="InterPro" id="IPR029058">
    <property type="entry name" value="AB_hydrolase_fold"/>
</dbReference>
<proteinExistence type="predicted"/>
<protein>
    <submittedName>
        <fullName evidence="3">Serine peptidase (Alpha/beta hydrolase ) fused to N-terminal uncharacterized domain specific to cyanobacteria</fullName>
    </submittedName>
</protein>
<evidence type="ECO:0000259" key="1">
    <source>
        <dbReference type="Pfam" id="PF07176"/>
    </source>
</evidence>
<keyword evidence="3" id="KW-0378">Hydrolase</keyword>
<evidence type="ECO:0000259" key="2">
    <source>
        <dbReference type="Pfam" id="PF12146"/>
    </source>
</evidence>